<evidence type="ECO:0000259" key="2">
    <source>
        <dbReference type="Pfam" id="PF00668"/>
    </source>
</evidence>
<name>A0A7W9Q7G9_9ACTN</name>
<dbReference type="GO" id="GO:0003824">
    <property type="term" value="F:catalytic activity"/>
    <property type="evidence" value="ECO:0007669"/>
    <property type="project" value="InterPro"/>
</dbReference>
<keyword evidence="4" id="KW-1185">Reference proteome</keyword>
<evidence type="ECO:0000256" key="1">
    <source>
        <dbReference type="SAM" id="MobiDB-lite"/>
    </source>
</evidence>
<dbReference type="InterPro" id="IPR023213">
    <property type="entry name" value="CAT-like_dom_sf"/>
</dbReference>
<feature type="region of interest" description="Disordered" evidence="1">
    <location>
        <begin position="524"/>
        <end position="546"/>
    </location>
</feature>
<comment type="caution">
    <text evidence="3">The sequence shown here is derived from an EMBL/GenBank/DDBJ whole genome shotgun (WGS) entry which is preliminary data.</text>
</comment>
<evidence type="ECO:0000313" key="4">
    <source>
        <dbReference type="Proteomes" id="UP000588098"/>
    </source>
</evidence>
<dbReference type="GO" id="GO:0008610">
    <property type="term" value="P:lipid biosynthetic process"/>
    <property type="evidence" value="ECO:0007669"/>
    <property type="project" value="UniProtKB-ARBA"/>
</dbReference>
<proteinExistence type="predicted"/>
<dbReference type="InterPro" id="IPR001242">
    <property type="entry name" value="Condensation_dom"/>
</dbReference>
<feature type="domain" description="Condensation" evidence="2">
    <location>
        <begin position="153"/>
        <end position="365"/>
    </location>
</feature>
<gene>
    <name evidence="3" type="ORF">FHS42_000978</name>
</gene>
<sequence>MLMTPLLDYVPDPGELIEFRIPDAAVERATHAPVHPAPPSYVQENHILRRLANEAAGREQSPWLGIVFDLPGRIDTTAMAGAVEKWVLRHGTLLTWFSRADSVPHGEPVPDSGAPLDSGSVPGSGNGTRLVRHAVPAELVSIESVRHGVRDSAQILAHLTERFAADTDPMRWPPFTAGAVLRADGAASTVYFAVDHAHSDGFSVLLVFSELRALYEAEITGVPAALPETGSYVDACTLDRERAARIEASSPQVRQWLDFFLAGPPPGFPLDLGTQPGQSYPSVSVELDLLDTAQAHAFAQVCKALGSGFSAGLLTALGIVGHELGGHDTYRGLTVVHTRDERRWQFTQGWFINLVPVQFPVAADGRGLGFAEALAGAQRSFDAARTLATVSPLRVAELIPGASLQSDAATVLPMTSYLDLRHAPGSRDWVEANCNALVGPGRSSEVPMWVNRLWDRTYLKTRYPDTPAARTHVPQFLEHLREVLREIARTGTYAYGARRDVGQDGGHDGGPAVRETHPVAQGVYPVAPGGGVASSDGGVRLPVGRG</sequence>
<protein>
    <recommendedName>
        <fullName evidence="2">Condensation domain-containing protein</fullName>
    </recommendedName>
</protein>
<evidence type="ECO:0000313" key="3">
    <source>
        <dbReference type="EMBL" id="MBB5933952.1"/>
    </source>
</evidence>
<dbReference type="RefSeq" id="WP_184569258.1">
    <property type="nucleotide sequence ID" value="NZ_JACHJL010000002.1"/>
</dbReference>
<dbReference type="Proteomes" id="UP000588098">
    <property type="component" value="Unassembled WGS sequence"/>
</dbReference>
<dbReference type="EMBL" id="JACHJL010000002">
    <property type="protein sequence ID" value="MBB5933952.1"/>
    <property type="molecule type" value="Genomic_DNA"/>
</dbReference>
<organism evidence="3 4">
    <name type="scientific">Streptomyces zagrosensis</name>
    <dbReference type="NCBI Taxonomy" id="1042984"/>
    <lineage>
        <taxon>Bacteria</taxon>
        <taxon>Bacillati</taxon>
        <taxon>Actinomycetota</taxon>
        <taxon>Actinomycetes</taxon>
        <taxon>Kitasatosporales</taxon>
        <taxon>Streptomycetaceae</taxon>
        <taxon>Streptomyces</taxon>
    </lineage>
</organism>
<dbReference type="AlphaFoldDB" id="A0A7W9Q7G9"/>
<dbReference type="Gene3D" id="3.30.559.10">
    <property type="entry name" value="Chloramphenicol acetyltransferase-like domain"/>
    <property type="match status" value="1"/>
</dbReference>
<dbReference type="Gene3D" id="3.30.559.30">
    <property type="entry name" value="Nonribosomal peptide synthetase, condensation domain"/>
    <property type="match status" value="1"/>
</dbReference>
<reference evidence="3 4" key="1">
    <citation type="submission" date="2020-08" db="EMBL/GenBank/DDBJ databases">
        <title>Genomic Encyclopedia of Type Strains, Phase III (KMG-III): the genomes of soil and plant-associated and newly described type strains.</title>
        <authorList>
            <person name="Whitman W."/>
        </authorList>
    </citation>
    <scope>NUCLEOTIDE SEQUENCE [LARGE SCALE GENOMIC DNA]</scope>
    <source>
        <strain evidence="3 4">CECT 8305</strain>
    </source>
</reference>
<dbReference type="Pfam" id="PF00668">
    <property type="entry name" value="Condensation"/>
    <property type="match status" value="1"/>
</dbReference>
<accession>A0A7W9Q7G9</accession>
<dbReference type="SUPFAM" id="SSF52777">
    <property type="entry name" value="CoA-dependent acyltransferases"/>
    <property type="match status" value="2"/>
</dbReference>